<sequence length="112" mass="12946">MLATFIQSDQYLTSLINHLKEIVYRMRVGNSTPQTNVIIKLKETCAPKTPAMKKKVKNCRSEPPPSTSHSKHKNHRNSPSLSAKELSINNLRDEIHLRFRHQVFLLICQQLK</sequence>
<organism evidence="2 3">
    <name type="scientific">Austropuccinia psidii MF-1</name>
    <dbReference type="NCBI Taxonomy" id="1389203"/>
    <lineage>
        <taxon>Eukaryota</taxon>
        <taxon>Fungi</taxon>
        <taxon>Dikarya</taxon>
        <taxon>Basidiomycota</taxon>
        <taxon>Pucciniomycotina</taxon>
        <taxon>Pucciniomycetes</taxon>
        <taxon>Pucciniales</taxon>
        <taxon>Sphaerophragmiaceae</taxon>
        <taxon>Austropuccinia</taxon>
    </lineage>
</organism>
<dbReference type="Proteomes" id="UP000765509">
    <property type="component" value="Unassembled WGS sequence"/>
</dbReference>
<reference evidence="2" key="1">
    <citation type="submission" date="2021-03" db="EMBL/GenBank/DDBJ databases">
        <title>Draft genome sequence of rust myrtle Austropuccinia psidii MF-1, a brazilian biotype.</title>
        <authorList>
            <person name="Quecine M.C."/>
            <person name="Pachon D.M.R."/>
            <person name="Bonatelli M.L."/>
            <person name="Correr F.H."/>
            <person name="Franceschini L.M."/>
            <person name="Leite T.F."/>
            <person name="Margarido G.R.A."/>
            <person name="Almeida C.A."/>
            <person name="Ferrarezi J.A."/>
            <person name="Labate C.A."/>
        </authorList>
    </citation>
    <scope>NUCLEOTIDE SEQUENCE</scope>
    <source>
        <strain evidence="2">MF-1</strain>
    </source>
</reference>
<gene>
    <name evidence="2" type="ORF">O181_018499</name>
</gene>
<evidence type="ECO:0000256" key="1">
    <source>
        <dbReference type="SAM" id="MobiDB-lite"/>
    </source>
</evidence>
<evidence type="ECO:0000313" key="3">
    <source>
        <dbReference type="Proteomes" id="UP000765509"/>
    </source>
</evidence>
<protein>
    <submittedName>
        <fullName evidence="2">Uncharacterized protein</fullName>
    </submittedName>
</protein>
<dbReference type="AlphaFoldDB" id="A0A9Q3C5E5"/>
<name>A0A9Q3C5E5_9BASI</name>
<evidence type="ECO:0000313" key="2">
    <source>
        <dbReference type="EMBL" id="MBW0478784.1"/>
    </source>
</evidence>
<feature type="region of interest" description="Disordered" evidence="1">
    <location>
        <begin position="49"/>
        <end position="85"/>
    </location>
</feature>
<keyword evidence="3" id="KW-1185">Reference proteome</keyword>
<dbReference type="EMBL" id="AVOT02005324">
    <property type="protein sequence ID" value="MBW0478784.1"/>
    <property type="molecule type" value="Genomic_DNA"/>
</dbReference>
<proteinExistence type="predicted"/>
<accession>A0A9Q3C5E5</accession>
<comment type="caution">
    <text evidence="2">The sequence shown here is derived from an EMBL/GenBank/DDBJ whole genome shotgun (WGS) entry which is preliminary data.</text>
</comment>